<dbReference type="PROSITE" id="PS50943">
    <property type="entry name" value="HTH_CROC1"/>
    <property type="match status" value="1"/>
</dbReference>
<evidence type="ECO:0000256" key="1">
    <source>
        <dbReference type="ARBA" id="ARBA00023125"/>
    </source>
</evidence>
<dbReference type="Proteomes" id="UP000018227">
    <property type="component" value="Unassembled WGS sequence"/>
</dbReference>
<evidence type="ECO:0000313" key="4">
    <source>
        <dbReference type="Proteomes" id="UP000018227"/>
    </source>
</evidence>
<dbReference type="AlphaFoldDB" id="V2Y460"/>
<dbReference type="InterPro" id="IPR010982">
    <property type="entry name" value="Lambda_DNA-bd_dom_sf"/>
</dbReference>
<dbReference type="Gene3D" id="1.10.260.40">
    <property type="entry name" value="lambda repressor-like DNA-binding domains"/>
    <property type="match status" value="1"/>
</dbReference>
<proteinExistence type="predicted"/>
<dbReference type="eggNOG" id="COG1396">
    <property type="taxonomic scope" value="Bacteria"/>
</dbReference>
<dbReference type="InterPro" id="IPR011990">
    <property type="entry name" value="TPR-like_helical_dom_sf"/>
</dbReference>
<dbReference type="InterPro" id="IPR001387">
    <property type="entry name" value="Cro/C1-type_HTH"/>
</dbReference>
<accession>V2Y460</accession>
<organism evidence="3 4">
    <name type="scientific">Catonella morbi ATCC 51271</name>
    <dbReference type="NCBI Taxonomy" id="592026"/>
    <lineage>
        <taxon>Bacteria</taxon>
        <taxon>Bacillati</taxon>
        <taxon>Bacillota</taxon>
        <taxon>Clostridia</taxon>
        <taxon>Lachnospirales</taxon>
        <taxon>Lachnospiraceae</taxon>
        <taxon>Catonella</taxon>
    </lineage>
</organism>
<dbReference type="SMART" id="SM00530">
    <property type="entry name" value="HTH_XRE"/>
    <property type="match status" value="1"/>
</dbReference>
<dbReference type="PANTHER" id="PTHR46558:SF11">
    <property type="entry name" value="HTH-TYPE TRANSCRIPTIONAL REGULATOR XRE"/>
    <property type="match status" value="1"/>
</dbReference>
<keyword evidence="4" id="KW-1185">Reference proteome</keyword>
<dbReference type="EMBL" id="ACIL03000016">
    <property type="protein sequence ID" value="ESL02486.1"/>
    <property type="molecule type" value="Genomic_DNA"/>
</dbReference>
<dbReference type="PANTHER" id="PTHR46558">
    <property type="entry name" value="TRACRIPTIONAL REGULATORY PROTEIN-RELATED-RELATED"/>
    <property type="match status" value="1"/>
</dbReference>
<dbReference type="OrthoDB" id="9812495at2"/>
<dbReference type="RefSeq" id="WP_023355468.1">
    <property type="nucleotide sequence ID" value="NZ_KI535369.1"/>
</dbReference>
<dbReference type="STRING" id="592026.GCWU0000282_002622"/>
<sequence>MKLKLSENIKKYRKEMNLTQEGLAEAFGVTVGAVSKWESGSTVPDIMTMMELADFFNISMDILLGYNISSKTIEDISGRIIRLAENQKYTEAVSEAEKALVRYPVSFKIVRACASLYAILYTVNGKEEDAKKSVALHEKALTLLSQNDDPDFNEFTIRMNIAKLKIVIDPDGALAEFNKINYLGIADTDIARLLHKKGETDEALERYTKALFYNLMRDLDLSLNMSLAIASRGTKKDFREACDLIDRSIAYSDSASLGKNCYTSKLKVILLITKALALSCLNEYESMKSTIDEAYALAKKYDDNPNNSFRNFIKFWHAKEDFKPFASDDLGQSAVCSIDNFFATGLYTVQKELEENIFEAKKYWESIRKLL</sequence>
<dbReference type="eggNOG" id="COG0457">
    <property type="taxonomic scope" value="Bacteria"/>
</dbReference>
<dbReference type="SUPFAM" id="SSF47413">
    <property type="entry name" value="lambda repressor-like DNA-binding domains"/>
    <property type="match status" value="1"/>
</dbReference>
<evidence type="ECO:0000313" key="3">
    <source>
        <dbReference type="EMBL" id="ESL02486.1"/>
    </source>
</evidence>
<keyword evidence="1 3" id="KW-0238">DNA-binding</keyword>
<evidence type="ECO:0000259" key="2">
    <source>
        <dbReference type="PROSITE" id="PS50943"/>
    </source>
</evidence>
<comment type="caution">
    <text evidence="3">The sequence shown here is derived from an EMBL/GenBank/DDBJ whole genome shotgun (WGS) entry which is preliminary data.</text>
</comment>
<gene>
    <name evidence="3" type="ORF">GCWU0000282_002622</name>
</gene>
<dbReference type="SUPFAM" id="SSF81901">
    <property type="entry name" value="HCP-like"/>
    <property type="match status" value="1"/>
</dbReference>
<name>V2Y460_9FIRM</name>
<dbReference type="GO" id="GO:0003677">
    <property type="term" value="F:DNA binding"/>
    <property type="evidence" value="ECO:0007669"/>
    <property type="project" value="UniProtKB-KW"/>
</dbReference>
<protein>
    <submittedName>
        <fullName evidence="3">DNA-binding helix-turn-helix protein</fullName>
    </submittedName>
</protein>
<dbReference type="Pfam" id="PF01381">
    <property type="entry name" value="HTH_3"/>
    <property type="match status" value="1"/>
</dbReference>
<dbReference type="Gene3D" id="1.25.40.10">
    <property type="entry name" value="Tetratricopeptide repeat domain"/>
    <property type="match status" value="1"/>
</dbReference>
<reference evidence="3 4" key="1">
    <citation type="submission" date="2013-06" db="EMBL/GenBank/DDBJ databases">
        <authorList>
            <person name="Weinstock G."/>
            <person name="Sodergren E."/>
            <person name="Clifton S."/>
            <person name="Fulton L."/>
            <person name="Fulton B."/>
            <person name="Courtney L."/>
            <person name="Fronick C."/>
            <person name="Harrison M."/>
            <person name="Strong C."/>
            <person name="Farmer C."/>
            <person name="Delahaunty K."/>
            <person name="Markovic C."/>
            <person name="Hall O."/>
            <person name="Minx P."/>
            <person name="Tomlinson C."/>
            <person name="Mitreva M."/>
            <person name="Nelson J."/>
            <person name="Hou S."/>
            <person name="Wollam A."/>
            <person name="Pepin K.H."/>
            <person name="Johnson M."/>
            <person name="Bhonagiri V."/>
            <person name="Nash W.E."/>
            <person name="Warren W."/>
            <person name="Chinwalla A."/>
            <person name="Mardis E.R."/>
            <person name="Wilson R.K."/>
        </authorList>
    </citation>
    <scope>NUCLEOTIDE SEQUENCE [LARGE SCALE GENOMIC DNA]</scope>
    <source>
        <strain evidence="3 4">ATCC 51271</strain>
    </source>
</reference>
<dbReference type="CDD" id="cd00093">
    <property type="entry name" value="HTH_XRE"/>
    <property type="match status" value="1"/>
</dbReference>
<dbReference type="HOGENOM" id="CLU_766799_0_0_9"/>
<feature type="domain" description="HTH cro/C1-type" evidence="2">
    <location>
        <begin position="9"/>
        <end position="63"/>
    </location>
</feature>